<dbReference type="GO" id="GO:0034213">
    <property type="term" value="P:quinolinate catabolic process"/>
    <property type="evidence" value="ECO:0007669"/>
    <property type="project" value="TreeGrafter"/>
</dbReference>
<evidence type="ECO:0000259" key="15">
    <source>
        <dbReference type="Pfam" id="PF01729"/>
    </source>
</evidence>
<feature type="binding site" evidence="14">
    <location>
        <position position="151"/>
    </location>
    <ligand>
        <name>substrate</name>
    </ligand>
</feature>
<comment type="caution">
    <text evidence="17">The sequence shown here is derived from an EMBL/GenBank/DDBJ whole genome shotgun (WGS) entry which is preliminary data.</text>
</comment>
<dbReference type="Gene3D" id="3.20.20.70">
    <property type="entry name" value="Aldolase class I"/>
    <property type="match status" value="1"/>
</dbReference>
<evidence type="ECO:0000256" key="12">
    <source>
        <dbReference type="ARBA" id="ARBA00069173"/>
    </source>
</evidence>
<evidence type="ECO:0000256" key="1">
    <source>
        <dbReference type="ARBA" id="ARBA00003237"/>
    </source>
</evidence>
<dbReference type="EMBL" id="QQZY01000008">
    <property type="protein sequence ID" value="RDI73604.1"/>
    <property type="molecule type" value="Genomic_DNA"/>
</dbReference>
<evidence type="ECO:0000256" key="4">
    <source>
        <dbReference type="ARBA" id="ARBA00011218"/>
    </source>
</evidence>
<feature type="domain" description="Quinolinate phosphoribosyl transferase C-terminal" evidence="15">
    <location>
        <begin position="106"/>
        <end position="268"/>
    </location>
</feature>
<comment type="pathway">
    <text evidence="2">Cofactor biosynthesis; NAD(+) biosynthesis; nicotinate D-ribonucleotide from quinolinate: step 1/1.</text>
</comment>
<evidence type="ECO:0000256" key="14">
    <source>
        <dbReference type="PIRSR" id="PIRSR006250-1"/>
    </source>
</evidence>
<feature type="domain" description="Quinolinate phosphoribosyl transferase N-terminal" evidence="16">
    <location>
        <begin position="20"/>
        <end position="104"/>
    </location>
</feature>
<feature type="binding site" evidence="14">
    <location>
        <position position="209"/>
    </location>
    <ligand>
        <name>substrate</name>
    </ligand>
</feature>
<dbReference type="InterPro" id="IPR022412">
    <property type="entry name" value="Quinolinate_PRibosylTrfase_N"/>
</dbReference>
<dbReference type="FunFam" id="3.20.20.70:FF:000030">
    <property type="entry name" value="Nicotinate-nucleotide pyrophosphorylase, carboxylating"/>
    <property type="match status" value="1"/>
</dbReference>
<dbReference type="EC" id="2.4.2.19" evidence="5"/>
<dbReference type="InterPro" id="IPR037128">
    <property type="entry name" value="Quinolinate_PRibosylTase_N_sf"/>
</dbReference>
<evidence type="ECO:0000256" key="6">
    <source>
        <dbReference type="ARBA" id="ARBA00020990"/>
    </source>
</evidence>
<dbReference type="GO" id="GO:0009435">
    <property type="term" value="P:NAD+ biosynthetic process"/>
    <property type="evidence" value="ECO:0007669"/>
    <property type="project" value="UniProtKB-UniPathway"/>
</dbReference>
<keyword evidence="9 13" id="KW-0808">Transferase</keyword>
<dbReference type="InterPro" id="IPR036068">
    <property type="entry name" value="Nicotinate_pribotase-like_C"/>
</dbReference>
<dbReference type="SUPFAM" id="SSF54675">
    <property type="entry name" value="Nicotinate/Quinolinate PRTase N-terminal domain-like"/>
    <property type="match status" value="1"/>
</dbReference>
<evidence type="ECO:0000313" key="17">
    <source>
        <dbReference type="EMBL" id="RDI73604.1"/>
    </source>
</evidence>
<dbReference type="PANTHER" id="PTHR32179:SF3">
    <property type="entry name" value="NICOTINATE-NUCLEOTIDE PYROPHOSPHORYLASE [CARBOXYLATING]"/>
    <property type="match status" value="1"/>
</dbReference>
<evidence type="ECO:0000256" key="7">
    <source>
        <dbReference type="ARBA" id="ARBA00022642"/>
    </source>
</evidence>
<evidence type="ECO:0000256" key="8">
    <source>
        <dbReference type="ARBA" id="ARBA00022676"/>
    </source>
</evidence>
<evidence type="ECO:0000256" key="2">
    <source>
        <dbReference type="ARBA" id="ARBA00004893"/>
    </source>
</evidence>
<comment type="similarity">
    <text evidence="3 13">Belongs to the NadC/ModD family.</text>
</comment>
<feature type="binding site" evidence="14">
    <location>
        <begin position="253"/>
        <end position="255"/>
    </location>
    <ligand>
        <name>substrate</name>
    </ligand>
</feature>
<organism evidence="17 18">
    <name type="scientific">Gaiella occulta</name>
    <dbReference type="NCBI Taxonomy" id="1002870"/>
    <lineage>
        <taxon>Bacteria</taxon>
        <taxon>Bacillati</taxon>
        <taxon>Actinomycetota</taxon>
        <taxon>Thermoleophilia</taxon>
        <taxon>Gaiellales</taxon>
        <taxon>Gaiellaceae</taxon>
        <taxon>Gaiella</taxon>
    </lineage>
</organism>
<dbReference type="InterPro" id="IPR004393">
    <property type="entry name" value="NadC"/>
</dbReference>
<dbReference type="SUPFAM" id="SSF51690">
    <property type="entry name" value="Nicotinate/Quinolinate PRTase C-terminal domain-like"/>
    <property type="match status" value="1"/>
</dbReference>
<comment type="subunit">
    <text evidence="4">Hexamer formed by 3 homodimers.</text>
</comment>
<proteinExistence type="inferred from homology"/>
<dbReference type="Pfam" id="PF01729">
    <property type="entry name" value="QRPTase_C"/>
    <property type="match status" value="1"/>
</dbReference>
<evidence type="ECO:0000256" key="13">
    <source>
        <dbReference type="PIRNR" id="PIRNR006250"/>
    </source>
</evidence>
<dbReference type="AlphaFoldDB" id="A0A7M2YUR4"/>
<dbReference type="UniPathway" id="UPA00253">
    <property type="reaction ID" value="UER00331"/>
</dbReference>
<dbReference type="Pfam" id="PF02749">
    <property type="entry name" value="QRPTase_N"/>
    <property type="match status" value="1"/>
</dbReference>
<dbReference type="NCBIfam" id="TIGR00078">
    <property type="entry name" value="nadC"/>
    <property type="match status" value="1"/>
</dbReference>
<dbReference type="Proteomes" id="UP000254134">
    <property type="component" value="Unassembled WGS sequence"/>
</dbReference>
<keyword evidence="18" id="KW-1185">Reference proteome</keyword>
<feature type="binding site" evidence="14">
    <location>
        <begin position="127"/>
        <end position="129"/>
    </location>
    <ligand>
        <name>substrate</name>
    </ligand>
</feature>
<dbReference type="CDD" id="cd01572">
    <property type="entry name" value="QPRTase"/>
    <property type="match status" value="1"/>
</dbReference>
<evidence type="ECO:0000313" key="18">
    <source>
        <dbReference type="Proteomes" id="UP000254134"/>
    </source>
</evidence>
<accession>A0A7M2YUR4</accession>
<dbReference type="InterPro" id="IPR013785">
    <property type="entry name" value="Aldolase_TIM"/>
</dbReference>
<evidence type="ECO:0000256" key="3">
    <source>
        <dbReference type="ARBA" id="ARBA00009400"/>
    </source>
</evidence>
<gene>
    <name evidence="17" type="ORF">Gocc_2745</name>
</gene>
<dbReference type="GO" id="GO:0004514">
    <property type="term" value="F:nicotinate-nucleotide diphosphorylase (carboxylating) activity"/>
    <property type="evidence" value="ECO:0007669"/>
    <property type="project" value="UniProtKB-EC"/>
</dbReference>
<keyword evidence="7" id="KW-0662">Pyridine nucleotide biosynthesis</keyword>
<feature type="binding site" evidence="14">
    <location>
        <position position="161"/>
    </location>
    <ligand>
        <name>substrate</name>
    </ligand>
</feature>
<feature type="binding site" evidence="14">
    <location>
        <position position="94"/>
    </location>
    <ligand>
        <name>substrate</name>
    </ligand>
</feature>
<sequence>MELTVADIRDWLAEDVGANDLTSEAVIPAGTRCRASLLLKERGVVCGLDVAGAVFRELDPEVSIEALRADGDLLEPCELARIEGDARAIFAGERLALNLLGRLSGIATLTRRYVDAVRGTGARVLDTRKTTPGLRALEKEAVRRGGGTNHRFGLYDGILIKDNHLRLGGGIRQAVAGAAAGGFPVEVECETLDQVREALEAGADRILLDNMTTSQLADAVRLAAGRVELEASGGITIDTVRAVAETGVDFISIGALTHSARALDVSLEVLP</sequence>
<feature type="binding site" evidence="14">
    <location>
        <begin position="232"/>
        <end position="234"/>
    </location>
    <ligand>
        <name>substrate</name>
    </ligand>
</feature>
<evidence type="ECO:0000256" key="11">
    <source>
        <dbReference type="ARBA" id="ARBA00047445"/>
    </source>
</evidence>
<dbReference type="InterPro" id="IPR027277">
    <property type="entry name" value="NadC/ModD"/>
</dbReference>
<dbReference type="GO" id="GO:0005737">
    <property type="term" value="C:cytoplasm"/>
    <property type="evidence" value="ECO:0007669"/>
    <property type="project" value="TreeGrafter"/>
</dbReference>
<reference evidence="17 18" key="1">
    <citation type="submission" date="2018-07" db="EMBL/GenBank/DDBJ databases">
        <title>High-quality-draft genome sequence of Gaiella occulta.</title>
        <authorList>
            <person name="Severino R."/>
            <person name="Froufe H.J.C."/>
            <person name="Rainey F.A."/>
            <person name="Barroso C."/>
            <person name="Albuquerque L."/>
            <person name="Lobo-Da-Cunha A."/>
            <person name="Da Costa M.S."/>
            <person name="Egas C."/>
        </authorList>
    </citation>
    <scope>NUCLEOTIDE SEQUENCE [LARGE SCALE GENOMIC DNA]</scope>
    <source>
        <strain evidence="17 18">F2-233</strain>
    </source>
</reference>
<dbReference type="Gene3D" id="3.90.1170.20">
    <property type="entry name" value="Quinolinate phosphoribosyl transferase, N-terminal domain"/>
    <property type="match status" value="1"/>
</dbReference>
<keyword evidence="8 13" id="KW-0328">Glycosyltransferase</keyword>
<evidence type="ECO:0000256" key="10">
    <source>
        <dbReference type="ARBA" id="ARBA00033102"/>
    </source>
</evidence>
<evidence type="ECO:0000259" key="16">
    <source>
        <dbReference type="Pfam" id="PF02749"/>
    </source>
</evidence>
<dbReference type="PIRSF" id="PIRSF006250">
    <property type="entry name" value="NadC_ModD"/>
    <property type="match status" value="1"/>
</dbReference>
<dbReference type="FunFam" id="3.90.1170.20:FF:000001">
    <property type="entry name" value="Nicotinate-nucleotide diphosphorylase (Carboxylating)"/>
    <property type="match status" value="1"/>
</dbReference>
<dbReference type="InterPro" id="IPR002638">
    <property type="entry name" value="Quinolinate_PRibosylTrfase_C"/>
</dbReference>
<comment type="catalytic activity">
    <reaction evidence="11">
        <text>nicotinate beta-D-ribonucleotide + CO2 + diphosphate = quinolinate + 5-phospho-alpha-D-ribose 1-diphosphate + 2 H(+)</text>
        <dbReference type="Rhea" id="RHEA:12733"/>
        <dbReference type="ChEBI" id="CHEBI:15378"/>
        <dbReference type="ChEBI" id="CHEBI:16526"/>
        <dbReference type="ChEBI" id="CHEBI:29959"/>
        <dbReference type="ChEBI" id="CHEBI:33019"/>
        <dbReference type="ChEBI" id="CHEBI:57502"/>
        <dbReference type="ChEBI" id="CHEBI:58017"/>
        <dbReference type="EC" id="2.4.2.19"/>
    </reaction>
</comment>
<protein>
    <recommendedName>
        <fullName evidence="6">Nicotinate-nucleotide pyrophosphorylase [carboxylating]</fullName>
        <ecNumber evidence="5">2.4.2.19</ecNumber>
    </recommendedName>
    <alternativeName>
        <fullName evidence="12">Probable nicotinate-nucleotide pyrophosphorylase [carboxylating]</fullName>
    </alternativeName>
    <alternativeName>
        <fullName evidence="10">Quinolinate phosphoribosyltransferase [decarboxylating]</fullName>
    </alternativeName>
</protein>
<evidence type="ECO:0000256" key="9">
    <source>
        <dbReference type="ARBA" id="ARBA00022679"/>
    </source>
</evidence>
<comment type="function">
    <text evidence="1">Involved in the catabolism of quinolinic acid (QA).</text>
</comment>
<dbReference type="PANTHER" id="PTHR32179">
    <property type="entry name" value="NICOTINATE-NUCLEOTIDE PYROPHOSPHORYLASE [CARBOXYLATING]"/>
    <property type="match status" value="1"/>
</dbReference>
<reference evidence="18" key="2">
    <citation type="journal article" date="2019" name="MicrobiologyOpen">
        <title>High-quality draft genome sequence of Gaiella occulta isolated from a 150 meter deep mineral water borehole and comparison with the genome sequences of other deep-branching lineages of the phylum Actinobacteria.</title>
        <authorList>
            <person name="Severino R."/>
            <person name="Froufe H.J.C."/>
            <person name="Barroso C."/>
            <person name="Albuquerque L."/>
            <person name="Lobo-da-Cunha A."/>
            <person name="da Costa M.S."/>
            <person name="Egas C."/>
        </authorList>
    </citation>
    <scope>NUCLEOTIDE SEQUENCE [LARGE SCALE GENOMIC DNA]</scope>
    <source>
        <strain evidence="18">F2-233</strain>
    </source>
</reference>
<name>A0A7M2YUR4_9ACTN</name>
<dbReference type="RefSeq" id="WP_114797140.1">
    <property type="nucleotide sequence ID" value="NZ_QQZY01000008.1"/>
</dbReference>
<feature type="binding site" evidence="14">
    <location>
        <position position="188"/>
    </location>
    <ligand>
        <name>substrate</name>
    </ligand>
</feature>
<evidence type="ECO:0000256" key="5">
    <source>
        <dbReference type="ARBA" id="ARBA00011944"/>
    </source>
</evidence>
<dbReference type="OrthoDB" id="9782546at2"/>